<gene>
    <name evidence="2" type="ORF">M5K25_015469</name>
</gene>
<sequence>MFICSVSSSRLHGNPIKHTPKFLTTLSSSPCSPAPSSSIPSRPTHQCTTLPIISFTFALNQCYSVSTANEYILPPTSITLHPGSFPIFFILISLLTLAASSFLPAFA</sequence>
<accession>A0ABD0UR80</accession>
<reference evidence="2 3" key="1">
    <citation type="journal article" date="2024" name="Plant Biotechnol. J.">
        <title>Dendrobium thyrsiflorum genome and its molecular insights into genes involved in important horticultural traits.</title>
        <authorList>
            <person name="Chen B."/>
            <person name="Wang J.Y."/>
            <person name="Zheng P.J."/>
            <person name="Li K.L."/>
            <person name="Liang Y.M."/>
            <person name="Chen X.F."/>
            <person name="Zhang C."/>
            <person name="Zhao X."/>
            <person name="He X."/>
            <person name="Zhang G.Q."/>
            <person name="Liu Z.J."/>
            <person name="Xu Q."/>
        </authorList>
    </citation>
    <scope>NUCLEOTIDE SEQUENCE [LARGE SCALE GENOMIC DNA]</scope>
    <source>
        <strain evidence="2">GZMU011</strain>
    </source>
</reference>
<dbReference type="Proteomes" id="UP001552299">
    <property type="component" value="Unassembled WGS sequence"/>
</dbReference>
<proteinExistence type="predicted"/>
<keyword evidence="3" id="KW-1185">Reference proteome</keyword>
<dbReference type="EMBL" id="JANQDX010000012">
    <property type="protein sequence ID" value="KAL0915068.1"/>
    <property type="molecule type" value="Genomic_DNA"/>
</dbReference>
<evidence type="ECO:0000313" key="2">
    <source>
        <dbReference type="EMBL" id="KAL0915068.1"/>
    </source>
</evidence>
<keyword evidence="1" id="KW-0812">Transmembrane</keyword>
<organism evidence="2 3">
    <name type="scientific">Dendrobium thyrsiflorum</name>
    <name type="common">Pinecone-like raceme dendrobium</name>
    <name type="synonym">Orchid</name>
    <dbReference type="NCBI Taxonomy" id="117978"/>
    <lineage>
        <taxon>Eukaryota</taxon>
        <taxon>Viridiplantae</taxon>
        <taxon>Streptophyta</taxon>
        <taxon>Embryophyta</taxon>
        <taxon>Tracheophyta</taxon>
        <taxon>Spermatophyta</taxon>
        <taxon>Magnoliopsida</taxon>
        <taxon>Liliopsida</taxon>
        <taxon>Asparagales</taxon>
        <taxon>Orchidaceae</taxon>
        <taxon>Epidendroideae</taxon>
        <taxon>Malaxideae</taxon>
        <taxon>Dendrobiinae</taxon>
        <taxon>Dendrobium</taxon>
    </lineage>
</organism>
<keyword evidence="1" id="KW-1133">Transmembrane helix</keyword>
<evidence type="ECO:0000256" key="1">
    <source>
        <dbReference type="SAM" id="Phobius"/>
    </source>
</evidence>
<comment type="caution">
    <text evidence="2">The sequence shown here is derived from an EMBL/GenBank/DDBJ whole genome shotgun (WGS) entry which is preliminary data.</text>
</comment>
<feature type="transmembrane region" description="Helical" evidence="1">
    <location>
        <begin position="85"/>
        <end position="106"/>
    </location>
</feature>
<name>A0ABD0UR80_DENTH</name>
<evidence type="ECO:0000313" key="3">
    <source>
        <dbReference type="Proteomes" id="UP001552299"/>
    </source>
</evidence>
<protein>
    <submittedName>
        <fullName evidence="2">Uncharacterized protein</fullName>
    </submittedName>
</protein>
<keyword evidence="1" id="KW-0472">Membrane</keyword>
<dbReference type="AlphaFoldDB" id="A0ABD0UR80"/>